<dbReference type="PIRSF" id="PIRSF002560">
    <property type="entry name" value="Bacterioferritin"/>
    <property type="match status" value="1"/>
</dbReference>
<organism evidence="6 7">
    <name type="scientific">Candidatus Methanoperedens nitratireducens</name>
    <dbReference type="NCBI Taxonomy" id="1392998"/>
    <lineage>
        <taxon>Archaea</taxon>
        <taxon>Methanobacteriati</taxon>
        <taxon>Methanobacteriota</taxon>
        <taxon>Stenosarchaea group</taxon>
        <taxon>Methanomicrobia</taxon>
        <taxon>Methanosarcinales</taxon>
        <taxon>ANME-2 cluster</taxon>
        <taxon>Candidatus Methanoperedentaceae</taxon>
        <taxon>Candidatus Methanoperedens</taxon>
    </lineage>
</organism>
<dbReference type="Gene3D" id="1.20.1260.10">
    <property type="match status" value="1"/>
</dbReference>
<dbReference type="SUPFAM" id="SSF47240">
    <property type="entry name" value="Ferritin-like"/>
    <property type="match status" value="1"/>
</dbReference>
<name>A0A0P8A5A1_9EURY</name>
<protein>
    <submittedName>
        <fullName evidence="6">Bacterioferritin</fullName>
    </submittedName>
</protein>
<dbReference type="PRINTS" id="PR00601">
    <property type="entry name" value="BACFERRITIN"/>
</dbReference>
<accession>A0A0P8A5A1</accession>
<evidence type="ECO:0000256" key="4">
    <source>
        <dbReference type="ARBA" id="ARBA00023004"/>
    </source>
</evidence>
<keyword evidence="3" id="KW-0479">Metal-binding</keyword>
<dbReference type="InterPro" id="IPR009078">
    <property type="entry name" value="Ferritin-like_SF"/>
</dbReference>
<evidence type="ECO:0000259" key="5">
    <source>
        <dbReference type="PROSITE" id="PS50905"/>
    </source>
</evidence>
<dbReference type="GO" id="GO:0004322">
    <property type="term" value="F:ferroxidase activity"/>
    <property type="evidence" value="ECO:0007669"/>
    <property type="project" value="TreeGrafter"/>
</dbReference>
<dbReference type="GO" id="GO:0008199">
    <property type="term" value="F:ferric iron binding"/>
    <property type="evidence" value="ECO:0007669"/>
    <property type="project" value="InterPro"/>
</dbReference>
<evidence type="ECO:0000313" key="7">
    <source>
        <dbReference type="Proteomes" id="UP000050360"/>
    </source>
</evidence>
<dbReference type="PANTHER" id="PTHR30295">
    <property type="entry name" value="BACTERIOFERRITIN"/>
    <property type="match status" value="1"/>
</dbReference>
<dbReference type="Pfam" id="PF00210">
    <property type="entry name" value="Ferritin"/>
    <property type="match status" value="1"/>
</dbReference>
<dbReference type="EMBL" id="LKCM01000311">
    <property type="protein sequence ID" value="KPQ41702.1"/>
    <property type="molecule type" value="Genomic_DNA"/>
</dbReference>
<keyword evidence="4" id="KW-0408">Iron</keyword>
<keyword evidence="2" id="KW-0349">Heme</keyword>
<dbReference type="GO" id="GO:0006826">
    <property type="term" value="P:iron ion transport"/>
    <property type="evidence" value="ECO:0007669"/>
    <property type="project" value="InterPro"/>
</dbReference>
<evidence type="ECO:0000256" key="1">
    <source>
        <dbReference type="ARBA" id="ARBA00022434"/>
    </source>
</evidence>
<dbReference type="GO" id="GO:0020037">
    <property type="term" value="F:heme binding"/>
    <property type="evidence" value="ECO:0007669"/>
    <property type="project" value="TreeGrafter"/>
</dbReference>
<dbReference type="InterPro" id="IPR002024">
    <property type="entry name" value="Bacterioferritin"/>
</dbReference>
<reference evidence="6 7" key="1">
    <citation type="submission" date="2015-09" db="EMBL/GenBank/DDBJ databases">
        <title>A metagenomics-based metabolic model of nitrate-dependent anaerobic oxidation of methane by Methanoperedens-like archaea.</title>
        <authorList>
            <person name="Arshad A."/>
            <person name="Speth D.R."/>
            <person name="De Graaf R.M."/>
            <person name="Op Den Camp H.J."/>
            <person name="Jetten M.S."/>
            <person name="Welte C.U."/>
        </authorList>
    </citation>
    <scope>NUCLEOTIDE SEQUENCE [LARGE SCALE GENOMIC DNA]</scope>
</reference>
<sequence>MSQKIIDALNKDREEELSAIIQYMKHHYEGEGMESPAILEIFKSIAKSEMDHAEKLGERIVYLGGTPTKKPEPIAEGGDLKKMVQDDLAKENHAIEQYKEHIKLAIEEDDPTTRLMLEEILSDEEDHADTWQTLLKVKK</sequence>
<dbReference type="GO" id="GO:0006879">
    <property type="term" value="P:intracellular iron ion homeostasis"/>
    <property type="evidence" value="ECO:0007669"/>
    <property type="project" value="UniProtKB-KW"/>
</dbReference>
<dbReference type="GO" id="GO:0005829">
    <property type="term" value="C:cytosol"/>
    <property type="evidence" value="ECO:0007669"/>
    <property type="project" value="TreeGrafter"/>
</dbReference>
<evidence type="ECO:0000256" key="3">
    <source>
        <dbReference type="ARBA" id="ARBA00022723"/>
    </source>
</evidence>
<comment type="caution">
    <text evidence="6">The sequence shown here is derived from an EMBL/GenBank/DDBJ whole genome shotgun (WGS) entry which is preliminary data.</text>
</comment>
<feature type="domain" description="Ferritin-like diiron" evidence="5">
    <location>
        <begin position="1"/>
        <end position="139"/>
    </location>
</feature>
<evidence type="ECO:0000256" key="2">
    <source>
        <dbReference type="ARBA" id="ARBA00022617"/>
    </source>
</evidence>
<gene>
    <name evidence="6" type="ORF">MPEBLZ_03730</name>
</gene>
<dbReference type="InterPro" id="IPR012347">
    <property type="entry name" value="Ferritin-like"/>
</dbReference>
<dbReference type="InterPro" id="IPR008331">
    <property type="entry name" value="Ferritin_DPS_dom"/>
</dbReference>
<dbReference type="PROSITE" id="PS50905">
    <property type="entry name" value="FERRITIN_LIKE"/>
    <property type="match status" value="1"/>
</dbReference>
<dbReference type="InterPro" id="IPR009040">
    <property type="entry name" value="Ferritin-like_diiron"/>
</dbReference>
<dbReference type="PANTHER" id="PTHR30295:SF0">
    <property type="entry name" value="BACTERIOFERRITIN"/>
    <property type="match status" value="1"/>
</dbReference>
<proteinExistence type="predicted"/>
<keyword evidence="1" id="KW-0409">Iron storage</keyword>
<evidence type="ECO:0000313" key="6">
    <source>
        <dbReference type="EMBL" id="KPQ41702.1"/>
    </source>
</evidence>
<dbReference type="AlphaFoldDB" id="A0A0P8A5A1"/>
<dbReference type="Proteomes" id="UP000050360">
    <property type="component" value="Unassembled WGS sequence"/>
</dbReference>